<dbReference type="PANTHER" id="PTHR33529:SF6">
    <property type="entry name" value="YJGP_YJGQ FAMILY PERMEASE"/>
    <property type="match status" value="1"/>
</dbReference>
<dbReference type="AlphaFoldDB" id="A0A2J6WMF3"/>
<evidence type="ECO:0000313" key="7">
    <source>
        <dbReference type="EMBL" id="PMP71574.1"/>
    </source>
</evidence>
<comment type="subcellular location">
    <subcellularLocation>
        <location evidence="1">Cell membrane</location>
        <topology evidence="1">Multi-pass membrane protein</topology>
    </subcellularLocation>
</comment>
<feature type="transmembrane region" description="Helical" evidence="6">
    <location>
        <begin position="292"/>
        <end position="311"/>
    </location>
</feature>
<keyword evidence="4 6" id="KW-1133">Transmembrane helix</keyword>
<evidence type="ECO:0000313" key="8">
    <source>
        <dbReference type="Proteomes" id="UP000242881"/>
    </source>
</evidence>
<evidence type="ECO:0000256" key="2">
    <source>
        <dbReference type="ARBA" id="ARBA00022475"/>
    </source>
</evidence>
<evidence type="ECO:0000256" key="1">
    <source>
        <dbReference type="ARBA" id="ARBA00004651"/>
    </source>
</evidence>
<dbReference type="InterPro" id="IPR005495">
    <property type="entry name" value="LptG/LptF_permease"/>
</dbReference>
<feature type="transmembrane region" description="Helical" evidence="6">
    <location>
        <begin position="12"/>
        <end position="33"/>
    </location>
</feature>
<evidence type="ECO:0000256" key="6">
    <source>
        <dbReference type="SAM" id="Phobius"/>
    </source>
</evidence>
<evidence type="ECO:0000256" key="5">
    <source>
        <dbReference type="ARBA" id="ARBA00023136"/>
    </source>
</evidence>
<sequence length="345" mass="39691">MNKLSKYILDEIYPIFIISNIFFVFILLFDKVVDLTDLVFSKNVPTIIIIETFIFYLPSFLMVTIPTSALLAVMTAHNRLSADAELVVMKSLGLSPSNLLKPTIYFGILATLLAFLTSFYLLPYGNKYAIYNLKRTVEYVSLKDVKENEFYKEIPSITIYVKKKVDEHRFLQVTLIDEKGGSLITASEADAYQKFGAVVFDLKNGSIIQGKNDRYGKIEFKRFYFVVNVDSNLNREIKSERFMFMDELISRLDDGYIYKFEFSKRVALPFSTLIMALLGLNMGVFFHRTNRSINWIIALGIIFSYNVIMFMSENLAGKINPYFAPWIANAIFAFLSLIRIGRVLK</sequence>
<dbReference type="GO" id="GO:0043190">
    <property type="term" value="C:ATP-binding cassette (ABC) transporter complex"/>
    <property type="evidence" value="ECO:0007669"/>
    <property type="project" value="TreeGrafter"/>
</dbReference>
<dbReference type="GO" id="GO:0015920">
    <property type="term" value="P:lipopolysaccharide transport"/>
    <property type="evidence" value="ECO:0007669"/>
    <property type="project" value="TreeGrafter"/>
</dbReference>
<proteinExistence type="predicted"/>
<feature type="transmembrane region" description="Helical" evidence="6">
    <location>
        <begin position="266"/>
        <end position="286"/>
    </location>
</feature>
<dbReference type="Proteomes" id="UP000242881">
    <property type="component" value="Unassembled WGS sequence"/>
</dbReference>
<gene>
    <name evidence="7" type="ORF">C0187_03490</name>
</gene>
<keyword evidence="3 6" id="KW-0812">Transmembrane</keyword>
<dbReference type="Pfam" id="PF03739">
    <property type="entry name" value="LptF_LptG"/>
    <property type="match status" value="1"/>
</dbReference>
<feature type="transmembrane region" description="Helical" evidence="6">
    <location>
        <begin position="323"/>
        <end position="341"/>
    </location>
</feature>
<evidence type="ECO:0000256" key="3">
    <source>
        <dbReference type="ARBA" id="ARBA00022692"/>
    </source>
</evidence>
<dbReference type="EMBL" id="PNIN01000038">
    <property type="protein sequence ID" value="PMP71574.1"/>
    <property type="molecule type" value="Genomic_DNA"/>
</dbReference>
<evidence type="ECO:0000256" key="4">
    <source>
        <dbReference type="ARBA" id="ARBA00022989"/>
    </source>
</evidence>
<comment type="caution">
    <text evidence="7">The sequence shown here is derived from an EMBL/GenBank/DDBJ whole genome shotgun (WGS) entry which is preliminary data.</text>
</comment>
<accession>A0A2J6WMF3</accession>
<reference evidence="7 8" key="1">
    <citation type="submission" date="2018-01" db="EMBL/GenBank/DDBJ databases">
        <title>Metagenomic assembled genomes from two thermal pools in the Uzon Caldera, Kamchatka, Russia.</title>
        <authorList>
            <person name="Wilkins L."/>
            <person name="Ettinger C."/>
        </authorList>
    </citation>
    <scope>NUCLEOTIDE SEQUENCE [LARGE SCALE GENOMIC DNA]</scope>
    <source>
        <strain evidence="7">ZAV-05</strain>
    </source>
</reference>
<keyword evidence="2" id="KW-1003">Cell membrane</keyword>
<protein>
    <submittedName>
        <fullName evidence="7">YjgP/YjgQ family permease</fullName>
    </submittedName>
</protein>
<organism evidence="7 8">
    <name type="scientific">Calditerrivibrio nitroreducens</name>
    <dbReference type="NCBI Taxonomy" id="477976"/>
    <lineage>
        <taxon>Bacteria</taxon>
        <taxon>Pseudomonadati</taxon>
        <taxon>Deferribacterota</taxon>
        <taxon>Deferribacteres</taxon>
        <taxon>Deferribacterales</taxon>
        <taxon>Calditerrivibrionaceae</taxon>
    </lineage>
</organism>
<feature type="transmembrane region" description="Helical" evidence="6">
    <location>
        <begin position="104"/>
        <end position="125"/>
    </location>
</feature>
<dbReference type="PANTHER" id="PTHR33529">
    <property type="entry name" value="SLR0882 PROTEIN-RELATED"/>
    <property type="match status" value="1"/>
</dbReference>
<name>A0A2J6WMF3_9BACT</name>
<keyword evidence="5 6" id="KW-0472">Membrane</keyword>
<feature type="transmembrane region" description="Helical" evidence="6">
    <location>
        <begin position="53"/>
        <end position="76"/>
    </location>
</feature>